<dbReference type="OrthoDB" id="360707at2"/>
<evidence type="ECO:0000313" key="3">
    <source>
        <dbReference type="Proteomes" id="UP000182737"/>
    </source>
</evidence>
<gene>
    <name evidence="2" type="ORF">SAMN04487775_108125</name>
</gene>
<evidence type="ECO:0008006" key="4">
    <source>
        <dbReference type="Google" id="ProtNLM"/>
    </source>
</evidence>
<keyword evidence="1" id="KW-0732">Signal</keyword>
<feature type="signal peptide" evidence="1">
    <location>
        <begin position="1"/>
        <end position="24"/>
    </location>
</feature>
<evidence type="ECO:0000256" key="1">
    <source>
        <dbReference type="SAM" id="SignalP"/>
    </source>
</evidence>
<reference evidence="3" key="1">
    <citation type="submission" date="2016-10" db="EMBL/GenBank/DDBJ databases">
        <authorList>
            <person name="Varghese N."/>
            <person name="Submissions S."/>
        </authorList>
    </citation>
    <scope>NUCLEOTIDE SEQUENCE [LARGE SCALE GENOMIC DNA]</scope>
    <source>
        <strain evidence="3">XBD1002</strain>
    </source>
</reference>
<dbReference type="Proteomes" id="UP000182737">
    <property type="component" value="Unassembled WGS sequence"/>
</dbReference>
<dbReference type="EMBL" id="FORI01000008">
    <property type="protein sequence ID" value="SFI93411.1"/>
    <property type="molecule type" value="Genomic_DNA"/>
</dbReference>
<protein>
    <recommendedName>
        <fullName evidence="4">Outer membrane protein beta-barrel domain-containing protein</fullName>
    </recommendedName>
</protein>
<keyword evidence="3" id="KW-1185">Reference proteome</keyword>
<dbReference type="AlphaFoldDB" id="A0A1I3M8U6"/>
<evidence type="ECO:0000313" key="2">
    <source>
        <dbReference type="EMBL" id="SFI93411.1"/>
    </source>
</evidence>
<name>A0A1I3M8U6_9SPIR</name>
<proteinExistence type="predicted"/>
<accession>A0A1I3M8U6</accession>
<sequence>MNHYRKITAVTALLVLCLTSKIFATGAGVQLSGNPGLFINEETVKIEKFTGKAVGTIRFSRIPVSAGFGLEAGKNFSEFAYGLTGFADYYAVDLQLKNTWNLYSGFGAEGSILTQKFEDWTVSAGARFFLGTNWLFWDNYLEFYLQQNVVPGFSKNLSAPDSKAAFMLNLPFEAGIRLHF</sequence>
<feature type="chain" id="PRO_5010165973" description="Outer membrane protein beta-barrel domain-containing protein" evidence="1">
    <location>
        <begin position="25"/>
        <end position="180"/>
    </location>
</feature>
<dbReference type="RefSeq" id="WP_074932743.1">
    <property type="nucleotide sequence ID" value="NZ_FORI01000008.1"/>
</dbReference>
<organism evidence="2 3">
    <name type="scientific">Treponema bryantii</name>
    <dbReference type="NCBI Taxonomy" id="163"/>
    <lineage>
        <taxon>Bacteria</taxon>
        <taxon>Pseudomonadati</taxon>
        <taxon>Spirochaetota</taxon>
        <taxon>Spirochaetia</taxon>
        <taxon>Spirochaetales</taxon>
        <taxon>Treponemataceae</taxon>
        <taxon>Treponema</taxon>
    </lineage>
</organism>